<dbReference type="InterPro" id="IPR025949">
    <property type="entry name" value="PapC-like_C"/>
</dbReference>
<sequence>MALAGALVTFAGRAAVPAAFVADMQQAEDVYLEVTVNGEALPFIVHFRATGRKLSAAGTDLARIGIAIDTLGITESAQVQLDAIPGVRYRYDKAHQRVTIMLPDNVRKPFVVDSRQLPQAMPATSGRGLVLNYDAFAQNETGNRFALWTEQRYFDPDGVFSNTGIAYLDAASRRYLRYDTSWSQSDPDTLRTIQWGDAITSSLSWSRSIRFAGFQWRSNFALRPDLVTFPLPVLTGSALVPSSLDLYVNNMQHFNVQVPSGPFVVNEVPGITGGGQATLITRNALGQTVTLSMPIYIDTQMLATGLSSYSMEAGFLRRDYGIASFDYAPHLAGSGSWRYGISDALTVEAHGEATDHLFNAGAGTLVRLGMDGVVNSAIGFSSGRLAGTQVSVGYQWIEPHYAIDAQSIRTFGHYGDLAALDGAPVPTHTDRLTISLPFFRNQNFALSYIGTKLPHVEASRIASLSYGLSLRHNLSLNLSAYRDIYQHSSRGVFLNISLGLENNVSLNAVAGSQGGHAYNNLQAFRPVDYGGGWGWGLQSGEFNQLGFHQAQLQYLGNAGQLTGIVQNYAGHTTASFDALGSIVLMDGDIQFSRRIYDGFAMVSTDGVAGVPVLHENRLLGHTDDHGYLLVPDLNSYQDNHVSIDTSRLPVDMRIDATAMVLVPQAQSGVLGRFLITRYAAASILLRDASGKPIPEGTRVHHVESGTDTIVGYDGLTFVNGLQATNHLQLEGIAWRCTVTFPYKPPTHHALPLIGPLTCRRGAVQP</sequence>
<reference evidence="3" key="1">
    <citation type="journal article" date="2019" name="Int. J. Syst. Evol. Microbiol.">
        <title>The Global Catalogue of Microorganisms (GCM) 10K type strain sequencing project: providing services to taxonomists for standard genome sequencing and annotation.</title>
        <authorList>
            <consortium name="The Broad Institute Genomics Platform"/>
            <consortium name="The Broad Institute Genome Sequencing Center for Infectious Disease"/>
            <person name="Wu L."/>
            <person name="Ma J."/>
        </authorList>
    </citation>
    <scope>NUCLEOTIDE SEQUENCE [LARGE SCALE GENOMIC DNA]</scope>
    <source>
        <strain evidence="3">NBRC 111980</strain>
    </source>
</reference>
<accession>A0ABQ5XIL5</accession>
<dbReference type="Pfam" id="PF13953">
    <property type="entry name" value="PapC_C"/>
    <property type="match status" value="1"/>
</dbReference>
<comment type="caution">
    <text evidence="2">The sequence shown here is derived from an EMBL/GenBank/DDBJ whole genome shotgun (WGS) entry which is preliminary data.</text>
</comment>
<dbReference type="InterPro" id="IPR000015">
    <property type="entry name" value="Fimb_usher"/>
</dbReference>
<evidence type="ECO:0000259" key="1">
    <source>
        <dbReference type="Pfam" id="PF13953"/>
    </source>
</evidence>
<dbReference type="RefSeq" id="WP_284319316.1">
    <property type="nucleotide sequence ID" value="NZ_BSOB01000005.1"/>
</dbReference>
<dbReference type="PANTHER" id="PTHR30451:SF5">
    <property type="entry name" value="SLR0019 PROTEIN"/>
    <property type="match status" value="1"/>
</dbReference>
<dbReference type="InterPro" id="IPR042186">
    <property type="entry name" value="FimD_plug_dom"/>
</dbReference>
<dbReference type="PANTHER" id="PTHR30451">
    <property type="entry name" value="OUTER MEMBRANE USHER PROTEIN"/>
    <property type="match status" value="1"/>
</dbReference>
<dbReference type="InterPro" id="IPR043142">
    <property type="entry name" value="PapC-like_C_sf"/>
</dbReference>
<dbReference type="Proteomes" id="UP001156670">
    <property type="component" value="Unassembled WGS sequence"/>
</dbReference>
<dbReference type="EMBL" id="BSOB01000005">
    <property type="protein sequence ID" value="GLQ91550.1"/>
    <property type="molecule type" value="Genomic_DNA"/>
</dbReference>
<organism evidence="2 3">
    <name type="scientific">Dyella acidisoli</name>
    <dbReference type="NCBI Taxonomy" id="1867834"/>
    <lineage>
        <taxon>Bacteria</taxon>
        <taxon>Pseudomonadati</taxon>
        <taxon>Pseudomonadota</taxon>
        <taxon>Gammaproteobacteria</taxon>
        <taxon>Lysobacterales</taxon>
        <taxon>Rhodanobacteraceae</taxon>
        <taxon>Dyella</taxon>
    </lineage>
</organism>
<gene>
    <name evidence="2" type="ORF">GCM10007901_05000</name>
</gene>
<name>A0ABQ5XIL5_9GAMM</name>
<keyword evidence="3" id="KW-1185">Reference proteome</keyword>
<dbReference type="Gene3D" id="2.60.40.2070">
    <property type="match status" value="1"/>
</dbReference>
<protein>
    <submittedName>
        <fullName evidence="2">Fimbriae usher protein</fullName>
    </submittedName>
</protein>
<evidence type="ECO:0000313" key="2">
    <source>
        <dbReference type="EMBL" id="GLQ91550.1"/>
    </source>
</evidence>
<feature type="domain" description="PapC-like C-terminal" evidence="1">
    <location>
        <begin position="685"/>
        <end position="739"/>
    </location>
</feature>
<dbReference type="Gene3D" id="2.60.40.3110">
    <property type="match status" value="1"/>
</dbReference>
<evidence type="ECO:0000313" key="3">
    <source>
        <dbReference type="Proteomes" id="UP001156670"/>
    </source>
</evidence>
<proteinExistence type="predicted"/>
<dbReference type="Gene3D" id="2.60.40.2610">
    <property type="entry name" value="Outer membrane usher protein FimD, plug domain"/>
    <property type="match status" value="1"/>
</dbReference>
<dbReference type="Pfam" id="PF00577">
    <property type="entry name" value="Usher"/>
    <property type="match status" value="1"/>
</dbReference>